<evidence type="ECO:0000256" key="1">
    <source>
        <dbReference type="SAM" id="SignalP"/>
    </source>
</evidence>
<evidence type="ECO:0000313" key="2">
    <source>
        <dbReference type="EMBL" id="ANZ46042.1"/>
    </source>
</evidence>
<name>A0A1B2I7U8_9BACT</name>
<dbReference type="KEGG" id="cpor:BED41_13620"/>
<feature type="signal peptide" evidence="1">
    <location>
        <begin position="1"/>
        <end position="28"/>
    </location>
</feature>
<keyword evidence="1" id="KW-0732">Signal</keyword>
<dbReference type="OrthoDB" id="3580at2"/>
<organism evidence="2 3">
    <name type="scientific">Cloacibacillus porcorum</name>
    <dbReference type="NCBI Taxonomy" id="1197717"/>
    <lineage>
        <taxon>Bacteria</taxon>
        <taxon>Thermotogati</taxon>
        <taxon>Synergistota</taxon>
        <taxon>Synergistia</taxon>
        <taxon>Synergistales</taxon>
        <taxon>Synergistaceae</taxon>
        <taxon>Cloacibacillus</taxon>
    </lineage>
</organism>
<dbReference type="RefSeq" id="WP_066747450.1">
    <property type="nucleotide sequence ID" value="NZ_CP016757.1"/>
</dbReference>
<accession>A0A1B2I7U8</accession>
<dbReference type="NCBIfam" id="TIGR04564">
    <property type="entry name" value="Synergist_CTERM"/>
    <property type="match status" value="1"/>
</dbReference>
<dbReference type="EMBL" id="CP016757">
    <property type="protein sequence ID" value="ANZ46042.1"/>
    <property type="molecule type" value="Genomic_DNA"/>
</dbReference>
<protein>
    <submittedName>
        <fullName evidence="2">Uncharacterized protein</fullName>
    </submittedName>
</protein>
<sequence length="590" mass="62534">MTTKLTRKITALLTLLLLLALAAQPARADMLFTRQTTYSDPVSLGIIVGDKAPFSPLQSNMGGNQGNGIRPFLDAKGKLRVALTFYTGVGSGTPDTVNVFDPGARANWATPSNWNTPVKQFTCSVKNIRAMSTIGNYIYAAGYDRPLISRVVMTNDAYVENKVWTHPDGGGKHGEGLFTYAGYLYAIFSSTHGDPMQPDVTYSPNQIWKFDKDLNVVASADMAGLNIDGQNPGVYTRVGNKLYVCSFGGYQVTTGGYNHNTTVEVCDLTTLKSTRLLRGEETHQRFSDWVYMFSGLAFLDDKVYLHGTTWTAPAGKEGSHEIVVYETTADRLASGDIGTRIASFVGDYGIQMGLNYDPTTGYLWAHAGDSIARYNGGTSWTEYDSVALKGTLSASAPIAAPSTGGSGAVIPTAVPVESSDISVAGAAVAAVTPNVDAPAALAQAVSDGNYAGAVTSGDSFGGLLPLCSITLDLDHAGSESADFTIEGFDYTPQTGGALWAMVRKKAGMGGLYDIFPATLTGSTLRFTITGLSDYFTENTVVIAETTPVEIPDEPEPWSGDGAGTGGCETGAAALALLAFIPLALRRWKKR</sequence>
<proteinExistence type="predicted"/>
<gene>
    <name evidence="2" type="ORF">BED41_13620</name>
</gene>
<dbReference type="InterPro" id="IPR030821">
    <property type="entry name" value="Synergist_CTERM"/>
</dbReference>
<reference evidence="2" key="1">
    <citation type="submission" date="2016-08" db="EMBL/GenBank/DDBJ databases">
        <title>Complete genome of Cloacibacillus porcorum.</title>
        <authorList>
            <person name="Looft T."/>
            <person name="Bayles D.O."/>
            <person name="Alt D.P."/>
        </authorList>
    </citation>
    <scope>NUCLEOTIDE SEQUENCE [LARGE SCALE GENOMIC DNA]</scope>
    <source>
        <strain evidence="2">CL-84</strain>
    </source>
</reference>
<dbReference type="AlphaFoldDB" id="A0A1B2I7U8"/>
<keyword evidence="3" id="KW-1185">Reference proteome</keyword>
<dbReference type="GeneID" id="83058886"/>
<dbReference type="SUPFAM" id="SSF75011">
    <property type="entry name" value="3-carboxy-cis,cis-mucoante lactonizing enzyme"/>
    <property type="match status" value="1"/>
</dbReference>
<feature type="chain" id="PRO_5008538989" evidence="1">
    <location>
        <begin position="29"/>
        <end position="590"/>
    </location>
</feature>
<dbReference type="Proteomes" id="UP000093044">
    <property type="component" value="Chromosome"/>
</dbReference>
<evidence type="ECO:0000313" key="3">
    <source>
        <dbReference type="Proteomes" id="UP000093044"/>
    </source>
</evidence>